<evidence type="ECO:0000256" key="3">
    <source>
        <dbReference type="ARBA" id="ARBA00022692"/>
    </source>
</evidence>
<dbReference type="PANTHER" id="PTHR43791">
    <property type="entry name" value="PERMEASE-RELATED"/>
    <property type="match status" value="1"/>
</dbReference>
<evidence type="ECO:0000256" key="4">
    <source>
        <dbReference type="ARBA" id="ARBA00022989"/>
    </source>
</evidence>
<dbReference type="GO" id="GO:0022857">
    <property type="term" value="F:transmembrane transporter activity"/>
    <property type="evidence" value="ECO:0007669"/>
    <property type="project" value="InterPro"/>
</dbReference>
<dbReference type="EMBL" id="RBNI01022658">
    <property type="protein sequence ID" value="RUO96207.1"/>
    <property type="molecule type" value="Genomic_DNA"/>
</dbReference>
<dbReference type="Pfam" id="PF07690">
    <property type="entry name" value="MFS_1"/>
    <property type="match status" value="1"/>
</dbReference>
<evidence type="ECO:0000313" key="8">
    <source>
        <dbReference type="Proteomes" id="UP000268093"/>
    </source>
</evidence>
<keyword evidence="8" id="KW-1185">Reference proteome</keyword>
<feature type="transmembrane region" description="Helical" evidence="6">
    <location>
        <begin position="348"/>
        <end position="370"/>
    </location>
</feature>
<accession>A0A433A0D3</accession>
<feature type="transmembrane region" description="Helical" evidence="6">
    <location>
        <begin position="315"/>
        <end position="336"/>
    </location>
</feature>
<reference evidence="7 8" key="1">
    <citation type="journal article" date="2018" name="New Phytol.">
        <title>Phylogenomics of Endogonaceae and evolution of mycorrhizas within Mucoromycota.</title>
        <authorList>
            <person name="Chang Y."/>
            <person name="Desiro A."/>
            <person name="Na H."/>
            <person name="Sandor L."/>
            <person name="Lipzen A."/>
            <person name="Clum A."/>
            <person name="Barry K."/>
            <person name="Grigoriev I.V."/>
            <person name="Martin F.M."/>
            <person name="Stajich J.E."/>
            <person name="Smith M.E."/>
            <person name="Bonito G."/>
            <person name="Spatafora J.W."/>
        </authorList>
    </citation>
    <scope>NUCLEOTIDE SEQUENCE [LARGE SCALE GENOMIC DNA]</scope>
    <source>
        <strain evidence="7 8">GMNB39</strain>
    </source>
</reference>
<dbReference type="OrthoDB" id="2985014at2759"/>
<feature type="transmembrane region" description="Helical" evidence="6">
    <location>
        <begin position="441"/>
        <end position="461"/>
    </location>
</feature>
<feature type="transmembrane region" description="Helical" evidence="6">
    <location>
        <begin position="473"/>
        <end position="493"/>
    </location>
</feature>
<feature type="transmembrane region" description="Helical" evidence="6">
    <location>
        <begin position="405"/>
        <end position="429"/>
    </location>
</feature>
<keyword evidence="2" id="KW-0813">Transport</keyword>
<dbReference type="InterPro" id="IPR036259">
    <property type="entry name" value="MFS_trans_sf"/>
</dbReference>
<feature type="transmembrane region" description="Helical" evidence="6">
    <location>
        <begin position="213"/>
        <end position="233"/>
    </location>
</feature>
<protein>
    <submittedName>
        <fullName evidence="7">Major facilitator superfamily domain-containing protein</fullName>
    </submittedName>
</protein>
<gene>
    <name evidence="7" type="ORF">BC936DRAFT_142423</name>
</gene>
<proteinExistence type="predicted"/>
<evidence type="ECO:0000313" key="7">
    <source>
        <dbReference type="EMBL" id="RUO96207.1"/>
    </source>
</evidence>
<keyword evidence="5 6" id="KW-0472">Membrane</keyword>
<name>A0A433A0D3_9FUNG</name>
<sequence length="527" mass="58971">MDVHFSLTPGTFRNHAITTTQSKLNHGRNNNVAWHVKAMRHCRFRSLTRKFCRSGNAELAHLDSDLKLTNDEYNWALSIFFIGYVSTMCWPYCDDRQNIYLLFYHNATSSNLPYLPSQQIILEVPSNVFLKRFGPRLWIPIGMTVWGGIMIAMAAVQNSAGLLSARVRFRESRTMCASATIFFLGLAEAGLVPGIVYYLSLWYTRKEQAVRNAAFFSAATLAGAFGGVLAYGILQMAGTQGLTGWQWIFILEGLPTVVLAFVTYIYLPDLPETASFLTDDERDLLKRRLAQDAGMAKETHFSWKQFFDAFRDWKVYLHMAIFICMATPLYSLSLFLPSIIREMGYTALTAQLMSAPLYAVACFFSILLAFTSDHFRERGLHVAIPATVAMVGYILMIILKDSGSQALYGAATLTATGIFSKTPAMFSWFANNIGGHTKRGVAIAAIIAFGNIGGAIGGQIYRADDTQFVRGHTICAVILAFGIVFILLMKFLLIRENRRRDNLTPEQFAKEAEGEELADWVGDDFRC</sequence>
<keyword evidence="3 6" id="KW-0812">Transmembrane</keyword>
<dbReference type="PANTHER" id="PTHR43791:SF19">
    <property type="entry name" value="TRANSPORTER, PUTATIVE (AFU_ORTHOLOGUE AFUA_1G01812)-RELATED"/>
    <property type="match status" value="1"/>
</dbReference>
<dbReference type="Gene3D" id="1.20.1250.20">
    <property type="entry name" value="MFS general substrate transporter like domains"/>
    <property type="match status" value="1"/>
</dbReference>
<dbReference type="GO" id="GO:0016020">
    <property type="term" value="C:membrane"/>
    <property type="evidence" value="ECO:0007669"/>
    <property type="project" value="UniProtKB-SubCell"/>
</dbReference>
<dbReference type="InterPro" id="IPR011701">
    <property type="entry name" value="MFS"/>
</dbReference>
<dbReference type="SUPFAM" id="SSF103473">
    <property type="entry name" value="MFS general substrate transporter"/>
    <property type="match status" value="1"/>
</dbReference>
<feature type="transmembrane region" description="Helical" evidence="6">
    <location>
        <begin position="73"/>
        <end position="93"/>
    </location>
</feature>
<evidence type="ECO:0000256" key="2">
    <source>
        <dbReference type="ARBA" id="ARBA00022448"/>
    </source>
</evidence>
<organism evidence="7 8">
    <name type="scientific">Jimgerdemannia flammicorona</name>
    <dbReference type="NCBI Taxonomy" id="994334"/>
    <lineage>
        <taxon>Eukaryota</taxon>
        <taxon>Fungi</taxon>
        <taxon>Fungi incertae sedis</taxon>
        <taxon>Mucoromycota</taxon>
        <taxon>Mucoromycotina</taxon>
        <taxon>Endogonomycetes</taxon>
        <taxon>Endogonales</taxon>
        <taxon>Endogonaceae</taxon>
        <taxon>Jimgerdemannia</taxon>
    </lineage>
</organism>
<feature type="transmembrane region" description="Helical" evidence="6">
    <location>
        <begin position="137"/>
        <end position="157"/>
    </location>
</feature>
<dbReference type="Proteomes" id="UP000268093">
    <property type="component" value="Unassembled WGS sequence"/>
</dbReference>
<feature type="transmembrane region" description="Helical" evidence="6">
    <location>
        <begin position="245"/>
        <end position="267"/>
    </location>
</feature>
<comment type="caution">
    <text evidence="7">The sequence shown here is derived from an EMBL/GenBank/DDBJ whole genome shotgun (WGS) entry which is preliminary data.</text>
</comment>
<feature type="transmembrane region" description="Helical" evidence="6">
    <location>
        <begin position="382"/>
        <end position="399"/>
    </location>
</feature>
<evidence type="ECO:0000256" key="5">
    <source>
        <dbReference type="ARBA" id="ARBA00023136"/>
    </source>
</evidence>
<dbReference type="FunFam" id="1.20.1250.20:FF:000013">
    <property type="entry name" value="MFS general substrate transporter"/>
    <property type="match status" value="1"/>
</dbReference>
<dbReference type="AlphaFoldDB" id="A0A433A0D3"/>
<feature type="transmembrane region" description="Helical" evidence="6">
    <location>
        <begin position="177"/>
        <end position="201"/>
    </location>
</feature>
<evidence type="ECO:0000256" key="6">
    <source>
        <dbReference type="SAM" id="Phobius"/>
    </source>
</evidence>
<keyword evidence="4 6" id="KW-1133">Transmembrane helix</keyword>
<evidence type="ECO:0000256" key="1">
    <source>
        <dbReference type="ARBA" id="ARBA00004141"/>
    </source>
</evidence>
<comment type="subcellular location">
    <subcellularLocation>
        <location evidence="1">Membrane</location>
        <topology evidence="1">Multi-pass membrane protein</topology>
    </subcellularLocation>
</comment>